<reference evidence="2 3" key="1">
    <citation type="journal article" date="2020" name="Nature">
        <title>Six reference-quality genomes reveal evolution of bat adaptations.</title>
        <authorList>
            <person name="Jebb D."/>
            <person name="Huang Z."/>
            <person name="Pippel M."/>
            <person name="Hughes G.M."/>
            <person name="Lavrichenko K."/>
            <person name="Devanna P."/>
            <person name="Winkler S."/>
            <person name="Jermiin L.S."/>
            <person name="Skirmuntt E.C."/>
            <person name="Katzourakis A."/>
            <person name="Burkitt-Gray L."/>
            <person name="Ray D.A."/>
            <person name="Sullivan K.A.M."/>
            <person name="Roscito J.G."/>
            <person name="Kirilenko B.M."/>
            <person name="Davalos L.M."/>
            <person name="Corthals A.P."/>
            <person name="Power M.L."/>
            <person name="Jones G."/>
            <person name="Ransome R.D."/>
            <person name="Dechmann D.K.N."/>
            <person name="Locatelli A.G."/>
            <person name="Puechmaille S.J."/>
            <person name="Fedrigo O."/>
            <person name="Jarvis E.D."/>
            <person name="Hiller M."/>
            <person name="Vernes S.C."/>
            <person name="Myers E.W."/>
            <person name="Teeling E.C."/>
        </authorList>
    </citation>
    <scope>NUCLEOTIDE SEQUENCE [LARGE SCALE GENOMIC DNA]</scope>
    <source>
        <strain evidence="2">MMyoMyo1</strain>
        <tissue evidence="2">Flight muscle</tissue>
    </source>
</reference>
<protein>
    <submittedName>
        <fullName evidence="2">Uncharacterized protein</fullName>
    </submittedName>
</protein>
<gene>
    <name evidence="2" type="ORF">mMyoMyo1_007792</name>
</gene>
<dbReference type="EMBL" id="JABWUV010000001">
    <property type="protein sequence ID" value="KAF6387277.1"/>
    <property type="molecule type" value="Genomic_DNA"/>
</dbReference>
<proteinExistence type="predicted"/>
<name>A0A7J8AL33_MYOMY</name>
<feature type="compositionally biased region" description="Low complexity" evidence="1">
    <location>
        <begin position="170"/>
        <end position="181"/>
    </location>
</feature>
<evidence type="ECO:0000313" key="3">
    <source>
        <dbReference type="Proteomes" id="UP000527355"/>
    </source>
</evidence>
<dbReference type="PANTHER" id="PTHR10229">
    <property type="entry name" value="GTP-BINDING PROTEIN HFLX"/>
    <property type="match status" value="1"/>
</dbReference>
<dbReference type="GO" id="GO:0043022">
    <property type="term" value="F:ribosome binding"/>
    <property type="evidence" value="ECO:0007669"/>
    <property type="project" value="TreeGrafter"/>
</dbReference>
<dbReference type="AlphaFoldDB" id="A0A7J8AL33"/>
<dbReference type="VEuPathDB" id="HostDB:GeneID_118657309"/>
<evidence type="ECO:0000256" key="1">
    <source>
        <dbReference type="SAM" id="MobiDB-lite"/>
    </source>
</evidence>
<sequence length="193" mass="20460">MWRGRLCPPRKNWRPPGGAGVRPIHRGPAQLHCSARTKEAELQVALAELPLLRSDMKNNLAHLDGHGGNSLHHGVRRTFRAGAAASDERKGDANPQGPGDSGSRGSCWAGSTGSGSSWWGNTSCGKTTLIKALTGDSAMQPRDQPFEALHPGARGLPAVPHDRHLHGPLASCPSCPAASSSPWPPCRTWPTQT</sequence>
<feature type="region of interest" description="Disordered" evidence="1">
    <location>
        <begin position="139"/>
        <end position="193"/>
    </location>
</feature>
<comment type="caution">
    <text evidence="2">The sequence shown here is derived from an EMBL/GenBank/DDBJ whole genome shotgun (WGS) entry which is preliminary data.</text>
</comment>
<evidence type="ECO:0000313" key="2">
    <source>
        <dbReference type="EMBL" id="KAF6387277.1"/>
    </source>
</evidence>
<feature type="region of interest" description="Disordered" evidence="1">
    <location>
        <begin position="1"/>
        <end position="26"/>
    </location>
</feature>
<keyword evidence="3" id="KW-1185">Reference proteome</keyword>
<dbReference type="Proteomes" id="UP000527355">
    <property type="component" value="Unassembled WGS sequence"/>
</dbReference>
<dbReference type="GO" id="GO:0005525">
    <property type="term" value="F:GTP binding"/>
    <property type="evidence" value="ECO:0007669"/>
    <property type="project" value="InterPro"/>
</dbReference>
<accession>A0A7J8AL33</accession>
<organism evidence="2 3">
    <name type="scientific">Myotis myotis</name>
    <name type="common">Greater mouse-eared bat</name>
    <name type="synonym">Vespertilio myotis</name>
    <dbReference type="NCBI Taxonomy" id="51298"/>
    <lineage>
        <taxon>Eukaryota</taxon>
        <taxon>Metazoa</taxon>
        <taxon>Chordata</taxon>
        <taxon>Craniata</taxon>
        <taxon>Vertebrata</taxon>
        <taxon>Euteleostomi</taxon>
        <taxon>Mammalia</taxon>
        <taxon>Eutheria</taxon>
        <taxon>Laurasiatheria</taxon>
        <taxon>Chiroptera</taxon>
        <taxon>Yangochiroptera</taxon>
        <taxon>Vespertilionidae</taxon>
        <taxon>Myotis</taxon>
    </lineage>
</organism>
<feature type="region of interest" description="Disordered" evidence="1">
    <location>
        <begin position="82"/>
        <end position="108"/>
    </location>
</feature>
<dbReference type="InterPro" id="IPR016496">
    <property type="entry name" value="GTPase_HflX"/>
</dbReference>
<dbReference type="GO" id="GO:0005737">
    <property type="term" value="C:cytoplasm"/>
    <property type="evidence" value="ECO:0007669"/>
    <property type="project" value="TreeGrafter"/>
</dbReference>
<dbReference type="PANTHER" id="PTHR10229:SF0">
    <property type="entry name" value="GTP-BINDING PROTEIN 6-RELATED"/>
    <property type="match status" value="1"/>
</dbReference>